<feature type="transmembrane region" description="Helical" evidence="1">
    <location>
        <begin position="6"/>
        <end position="27"/>
    </location>
</feature>
<protein>
    <submittedName>
        <fullName evidence="2">Uncharacterized protein</fullName>
    </submittedName>
</protein>
<organism evidence="2 3">
    <name type="scientific">Phenylobacterium deserti</name>
    <dbReference type="NCBI Taxonomy" id="1914756"/>
    <lineage>
        <taxon>Bacteria</taxon>
        <taxon>Pseudomonadati</taxon>
        <taxon>Pseudomonadota</taxon>
        <taxon>Alphaproteobacteria</taxon>
        <taxon>Caulobacterales</taxon>
        <taxon>Caulobacteraceae</taxon>
        <taxon>Phenylobacterium</taxon>
    </lineage>
</organism>
<keyword evidence="1" id="KW-0472">Membrane</keyword>
<dbReference type="OrthoDB" id="1425477at2"/>
<sequence length="230" mass="26302">MNWETLIGPAVTAAVIAGGFGAWSLLVNKELAEKVHRQRLAAERDALERKGEIDRDLAERKATHDRRLTFEKRRVEVAEQVLTDFYEAQRAYEVIRQPMITRHEQKAEDGVPDEVIRNSGYAVQRRVRSYEPLFARMEARRPVALAIFGPEIDAPYQRLIRMHNIVFAAAGAILDWPDEIDTDHMREFIREQNRIAFKLSPEDDVTAQVAAVVMDVERICRPALEAAARA</sequence>
<keyword evidence="1" id="KW-0812">Transmembrane</keyword>
<dbReference type="RefSeq" id="WP_111515856.1">
    <property type="nucleotide sequence ID" value="NZ_QFYR01000004.1"/>
</dbReference>
<evidence type="ECO:0000313" key="3">
    <source>
        <dbReference type="Proteomes" id="UP000249725"/>
    </source>
</evidence>
<name>A0A328A9R2_9CAUL</name>
<evidence type="ECO:0000313" key="2">
    <source>
        <dbReference type="EMBL" id="RAK51321.1"/>
    </source>
</evidence>
<gene>
    <name evidence="2" type="ORF">DJ018_15365</name>
</gene>
<proteinExistence type="predicted"/>
<accession>A0A328A9R2</accession>
<evidence type="ECO:0000256" key="1">
    <source>
        <dbReference type="SAM" id="Phobius"/>
    </source>
</evidence>
<keyword evidence="3" id="KW-1185">Reference proteome</keyword>
<comment type="caution">
    <text evidence="2">The sequence shown here is derived from an EMBL/GenBank/DDBJ whole genome shotgun (WGS) entry which is preliminary data.</text>
</comment>
<dbReference type="Proteomes" id="UP000249725">
    <property type="component" value="Unassembled WGS sequence"/>
</dbReference>
<reference evidence="3" key="1">
    <citation type="submission" date="2018-05" db="EMBL/GenBank/DDBJ databases">
        <authorList>
            <person name="Li X."/>
        </authorList>
    </citation>
    <scope>NUCLEOTIDE SEQUENCE [LARGE SCALE GENOMIC DNA]</scope>
    <source>
        <strain evidence="3">YIM 73061</strain>
    </source>
</reference>
<keyword evidence="1" id="KW-1133">Transmembrane helix</keyword>
<dbReference type="AlphaFoldDB" id="A0A328A9R2"/>
<dbReference type="EMBL" id="QFYR01000004">
    <property type="protein sequence ID" value="RAK51321.1"/>
    <property type="molecule type" value="Genomic_DNA"/>
</dbReference>